<feature type="transmembrane region" description="Helical" evidence="6">
    <location>
        <begin position="290"/>
        <end position="320"/>
    </location>
</feature>
<dbReference type="OrthoDB" id="6512568at2759"/>
<feature type="region of interest" description="Disordered" evidence="5">
    <location>
        <begin position="505"/>
        <end position="570"/>
    </location>
</feature>
<feature type="compositionally biased region" description="Basic residues" evidence="5">
    <location>
        <begin position="516"/>
        <end position="531"/>
    </location>
</feature>
<dbReference type="SUPFAM" id="SSF103473">
    <property type="entry name" value="MFS general substrate transporter"/>
    <property type="match status" value="1"/>
</dbReference>
<dbReference type="Gene3D" id="1.20.1250.20">
    <property type="entry name" value="MFS general substrate transporter like domains"/>
    <property type="match status" value="1"/>
</dbReference>
<keyword evidence="8" id="KW-1185">Reference proteome</keyword>
<dbReference type="EMBL" id="JABSTR010000007">
    <property type="protein sequence ID" value="KAH9375096.1"/>
    <property type="molecule type" value="Genomic_DNA"/>
</dbReference>
<keyword evidence="2 6" id="KW-0812">Transmembrane</keyword>
<comment type="caution">
    <text evidence="7">The sequence shown here is derived from an EMBL/GenBank/DDBJ whole genome shotgun (WGS) entry which is preliminary data.</text>
</comment>
<keyword evidence="4 6" id="KW-0472">Membrane</keyword>
<dbReference type="GO" id="GO:0016020">
    <property type="term" value="C:membrane"/>
    <property type="evidence" value="ECO:0007669"/>
    <property type="project" value="UniProtKB-SubCell"/>
</dbReference>
<feature type="transmembrane region" description="Helical" evidence="6">
    <location>
        <begin position="365"/>
        <end position="385"/>
    </location>
</feature>
<evidence type="ECO:0000256" key="5">
    <source>
        <dbReference type="SAM" id="MobiDB-lite"/>
    </source>
</evidence>
<protein>
    <submittedName>
        <fullName evidence="7">Uncharacterized protein</fullName>
    </submittedName>
</protein>
<name>A0A9J6GKU5_HAELO</name>
<feature type="transmembrane region" description="Helical" evidence="6">
    <location>
        <begin position="335"/>
        <end position="358"/>
    </location>
</feature>
<dbReference type="AlphaFoldDB" id="A0A9J6GKU5"/>
<dbReference type="PROSITE" id="PS00216">
    <property type="entry name" value="SUGAR_TRANSPORT_1"/>
    <property type="match status" value="1"/>
</dbReference>
<evidence type="ECO:0000313" key="7">
    <source>
        <dbReference type="EMBL" id="KAH9375096.1"/>
    </source>
</evidence>
<dbReference type="InterPro" id="IPR011701">
    <property type="entry name" value="MFS"/>
</dbReference>
<dbReference type="VEuPathDB" id="VectorBase:HLOH_065249"/>
<evidence type="ECO:0000256" key="1">
    <source>
        <dbReference type="ARBA" id="ARBA00004141"/>
    </source>
</evidence>
<feature type="transmembrane region" description="Helical" evidence="6">
    <location>
        <begin position="425"/>
        <end position="445"/>
    </location>
</feature>
<comment type="subcellular location">
    <subcellularLocation>
        <location evidence="1">Membrane</location>
        <topology evidence="1">Multi-pass membrane protein</topology>
    </subcellularLocation>
</comment>
<evidence type="ECO:0000256" key="6">
    <source>
        <dbReference type="SAM" id="Phobius"/>
    </source>
</evidence>
<feature type="transmembrane region" description="Helical" evidence="6">
    <location>
        <begin position="104"/>
        <end position="123"/>
    </location>
</feature>
<evidence type="ECO:0000256" key="4">
    <source>
        <dbReference type="ARBA" id="ARBA00023136"/>
    </source>
</evidence>
<sequence length="570" mass="62445">MFAGSVVLMHTLAPQLVGRPVDHWCRPPKGLQHLPPAEWKNMAIPLQADGSYSKCSVYDPLVEDGVRNQTPVPCNEWDYDVESVEESTISKYGLVCQDAWLDHLSFPVYVMGAVLVTPAIGALSDHLGRKPTIVASAWVLFCASLCCGVSQTFALFLAARFVVSATAYACFLLLFILLYEVTGRERRTRLTLVNTALPITLMPRVIDVIRLADPGWKVMKLLFVLPCLALALFCSRLEESPTWLLSTWRMHRAEQVILAASARNGVNQNQAELTFRLLKLQMKKREDASLTVATLQGGVAVGLAFTGGRALSVALAWFYLQLSFYGFHLPPETNGVYWAATHTLLQGLLYCSIGWLVHIRGDRDALSMCLLLCGVLALFLAATTYDGHVTASSLLTLLLKCVSSVGFSVNYSYMAEVFPTGIRSIGMCCAFIIGKFGTLSAGLLTSTKKPLTLFILHLTMAALALLCSLAIQWLPVVMVAKKPEEVARVLSVSLMSEEQRKEMIKASLSPGCTKKDPKRRKQKSRTRRKGHCWSPGRGAASLSGAQSPTFGTPKRSPLPAQTPEFAVDSL</sequence>
<dbReference type="InterPro" id="IPR005829">
    <property type="entry name" value="Sugar_transporter_CS"/>
</dbReference>
<dbReference type="Proteomes" id="UP000821853">
    <property type="component" value="Chromosome 5"/>
</dbReference>
<accession>A0A9J6GKU5</accession>
<proteinExistence type="predicted"/>
<gene>
    <name evidence="7" type="ORF">HPB48_010366</name>
</gene>
<feature type="transmembrane region" description="Helical" evidence="6">
    <location>
        <begin position="135"/>
        <end position="155"/>
    </location>
</feature>
<dbReference type="Pfam" id="PF07690">
    <property type="entry name" value="MFS_1"/>
    <property type="match status" value="1"/>
</dbReference>
<evidence type="ECO:0000256" key="2">
    <source>
        <dbReference type="ARBA" id="ARBA00022692"/>
    </source>
</evidence>
<organism evidence="7 8">
    <name type="scientific">Haemaphysalis longicornis</name>
    <name type="common">Bush tick</name>
    <dbReference type="NCBI Taxonomy" id="44386"/>
    <lineage>
        <taxon>Eukaryota</taxon>
        <taxon>Metazoa</taxon>
        <taxon>Ecdysozoa</taxon>
        <taxon>Arthropoda</taxon>
        <taxon>Chelicerata</taxon>
        <taxon>Arachnida</taxon>
        <taxon>Acari</taxon>
        <taxon>Parasitiformes</taxon>
        <taxon>Ixodida</taxon>
        <taxon>Ixodoidea</taxon>
        <taxon>Ixodidae</taxon>
        <taxon>Haemaphysalinae</taxon>
        <taxon>Haemaphysalis</taxon>
    </lineage>
</organism>
<feature type="transmembrane region" description="Helical" evidence="6">
    <location>
        <begin position="161"/>
        <end position="179"/>
    </location>
</feature>
<keyword evidence="3 6" id="KW-1133">Transmembrane helix</keyword>
<feature type="transmembrane region" description="Helical" evidence="6">
    <location>
        <begin position="451"/>
        <end position="474"/>
    </location>
</feature>
<dbReference type="PANTHER" id="PTHR24064">
    <property type="entry name" value="SOLUTE CARRIER FAMILY 22 MEMBER"/>
    <property type="match status" value="1"/>
</dbReference>
<dbReference type="InterPro" id="IPR036259">
    <property type="entry name" value="MFS_trans_sf"/>
</dbReference>
<evidence type="ECO:0000313" key="8">
    <source>
        <dbReference type="Proteomes" id="UP000821853"/>
    </source>
</evidence>
<dbReference type="GO" id="GO:0022857">
    <property type="term" value="F:transmembrane transporter activity"/>
    <property type="evidence" value="ECO:0007669"/>
    <property type="project" value="InterPro"/>
</dbReference>
<evidence type="ECO:0000256" key="3">
    <source>
        <dbReference type="ARBA" id="ARBA00022989"/>
    </source>
</evidence>
<reference evidence="7 8" key="1">
    <citation type="journal article" date="2020" name="Cell">
        <title>Large-Scale Comparative Analyses of Tick Genomes Elucidate Their Genetic Diversity and Vector Capacities.</title>
        <authorList>
            <consortium name="Tick Genome and Microbiome Consortium (TIGMIC)"/>
            <person name="Jia N."/>
            <person name="Wang J."/>
            <person name="Shi W."/>
            <person name="Du L."/>
            <person name="Sun Y."/>
            <person name="Zhan W."/>
            <person name="Jiang J.F."/>
            <person name="Wang Q."/>
            <person name="Zhang B."/>
            <person name="Ji P."/>
            <person name="Bell-Sakyi L."/>
            <person name="Cui X.M."/>
            <person name="Yuan T.T."/>
            <person name="Jiang B.G."/>
            <person name="Yang W.F."/>
            <person name="Lam T.T."/>
            <person name="Chang Q.C."/>
            <person name="Ding S.J."/>
            <person name="Wang X.J."/>
            <person name="Zhu J.G."/>
            <person name="Ruan X.D."/>
            <person name="Zhao L."/>
            <person name="Wei J.T."/>
            <person name="Ye R.Z."/>
            <person name="Que T.C."/>
            <person name="Du C.H."/>
            <person name="Zhou Y.H."/>
            <person name="Cheng J.X."/>
            <person name="Dai P.F."/>
            <person name="Guo W.B."/>
            <person name="Han X.H."/>
            <person name="Huang E.J."/>
            <person name="Li L.F."/>
            <person name="Wei W."/>
            <person name="Gao Y.C."/>
            <person name="Liu J.Z."/>
            <person name="Shao H.Z."/>
            <person name="Wang X."/>
            <person name="Wang C.C."/>
            <person name="Yang T.C."/>
            <person name="Huo Q.B."/>
            <person name="Li W."/>
            <person name="Chen H.Y."/>
            <person name="Chen S.E."/>
            <person name="Zhou L.G."/>
            <person name="Ni X.B."/>
            <person name="Tian J.H."/>
            <person name="Sheng Y."/>
            <person name="Liu T."/>
            <person name="Pan Y.S."/>
            <person name="Xia L.Y."/>
            <person name="Li J."/>
            <person name="Zhao F."/>
            <person name="Cao W.C."/>
        </authorList>
    </citation>
    <scope>NUCLEOTIDE SEQUENCE [LARGE SCALE GENOMIC DNA]</scope>
    <source>
        <strain evidence="7">HaeL-2018</strain>
    </source>
</reference>